<sequence>MEKKKKVLISGASISGLTLAYWLIKYGFEVTVVEKNQGLRLGGQNIDVKGPAWEIVQRMGLDKKVVAATTTEVGIRFVNTRNKTVAEFPKDNALSMTQEIEILRGDLVELLYQPVKEKAEFLFGNQITKVSETSSMIEVSFQHGENAEYNLLLIAEGIGSHTRQLVFGKSINFRYLGLYCAYLTIKKDRTDTRWARWCNTERGIVFLIRPDNHGKTRACIFFRSPERGYEKLSIEKQKKLLTDKIKGVGWESARIKNEIERSDDLYFERVSQVKAKYWYKDRVAMTGDAAYCATPISGKGTDAAIAGAYILAGELVTGKSHGQAFHNYEVLMRPYIHKIQKRPPGVPNLVYPTSKFGVAMINTLFRIVASPPAKLIARIFGGSKSKPKHEIELKDYSKAIKV</sequence>
<dbReference type="PANTHER" id="PTHR46865:SF2">
    <property type="entry name" value="MONOOXYGENASE"/>
    <property type="match status" value="1"/>
</dbReference>
<organism evidence="3 4">
    <name type="scientific">Pedobacter agri</name>
    <dbReference type="NCBI Taxonomy" id="454586"/>
    <lineage>
        <taxon>Bacteria</taxon>
        <taxon>Pseudomonadati</taxon>
        <taxon>Bacteroidota</taxon>
        <taxon>Sphingobacteriia</taxon>
        <taxon>Sphingobacteriales</taxon>
        <taxon>Sphingobacteriaceae</taxon>
        <taxon>Pedobacter</taxon>
    </lineage>
</organism>
<dbReference type="PRINTS" id="PR00420">
    <property type="entry name" value="RNGMNOXGNASE"/>
</dbReference>
<dbReference type="GO" id="GO:0071949">
    <property type="term" value="F:FAD binding"/>
    <property type="evidence" value="ECO:0007669"/>
    <property type="project" value="InterPro"/>
</dbReference>
<evidence type="ECO:0000259" key="2">
    <source>
        <dbReference type="Pfam" id="PF01494"/>
    </source>
</evidence>
<reference evidence="3" key="1">
    <citation type="submission" date="2022-11" db="EMBL/GenBank/DDBJ databases">
        <authorList>
            <person name="Graham C."/>
            <person name="Newman J.D."/>
        </authorList>
    </citation>
    <scope>NUCLEOTIDE SEQUENCE</scope>
    <source>
        <strain evidence="3">DSM 19486</strain>
    </source>
</reference>
<name>A0A9X3I916_9SPHI</name>
<dbReference type="Pfam" id="PF01494">
    <property type="entry name" value="FAD_binding_3"/>
    <property type="match status" value="1"/>
</dbReference>
<dbReference type="PANTHER" id="PTHR46865">
    <property type="entry name" value="OXIDOREDUCTASE-RELATED"/>
    <property type="match status" value="1"/>
</dbReference>
<protein>
    <submittedName>
        <fullName evidence="3">FAD-dependent monooxygenase</fullName>
    </submittedName>
</protein>
<keyword evidence="3" id="KW-0503">Monooxygenase</keyword>
<dbReference type="InterPro" id="IPR036188">
    <property type="entry name" value="FAD/NAD-bd_sf"/>
</dbReference>
<gene>
    <name evidence="3" type="ORF">OQZ29_08775</name>
</gene>
<comment type="caution">
    <text evidence="3">The sequence shown here is derived from an EMBL/GenBank/DDBJ whole genome shotgun (WGS) entry which is preliminary data.</text>
</comment>
<dbReference type="InterPro" id="IPR002938">
    <property type="entry name" value="FAD-bd"/>
</dbReference>
<dbReference type="RefSeq" id="WP_010600068.1">
    <property type="nucleotide sequence ID" value="NZ_JAPJUH010000002.1"/>
</dbReference>
<evidence type="ECO:0000313" key="4">
    <source>
        <dbReference type="Proteomes" id="UP001142592"/>
    </source>
</evidence>
<dbReference type="InterPro" id="IPR051704">
    <property type="entry name" value="FAD_aromatic-hydroxylase"/>
</dbReference>
<dbReference type="Gene3D" id="3.50.50.60">
    <property type="entry name" value="FAD/NAD(P)-binding domain"/>
    <property type="match status" value="1"/>
</dbReference>
<evidence type="ECO:0000256" key="1">
    <source>
        <dbReference type="SAM" id="Phobius"/>
    </source>
</evidence>
<dbReference type="AlphaFoldDB" id="A0A9X3I916"/>
<feature type="domain" description="FAD-binding" evidence="2">
    <location>
        <begin position="6"/>
        <end position="316"/>
    </location>
</feature>
<feature type="transmembrane region" description="Helical" evidence="1">
    <location>
        <begin position="7"/>
        <end position="24"/>
    </location>
</feature>
<keyword evidence="1" id="KW-0812">Transmembrane</keyword>
<proteinExistence type="predicted"/>
<keyword evidence="4" id="KW-1185">Reference proteome</keyword>
<keyword evidence="1" id="KW-1133">Transmembrane helix</keyword>
<dbReference type="EMBL" id="JAPJUH010000002">
    <property type="protein sequence ID" value="MCX3264835.1"/>
    <property type="molecule type" value="Genomic_DNA"/>
</dbReference>
<dbReference type="SUPFAM" id="SSF51905">
    <property type="entry name" value="FAD/NAD(P)-binding domain"/>
    <property type="match status" value="1"/>
</dbReference>
<accession>A0A9X3I916</accession>
<dbReference type="GO" id="GO:0004497">
    <property type="term" value="F:monooxygenase activity"/>
    <property type="evidence" value="ECO:0007669"/>
    <property type="project" value="UniProtKB-KW"/>
</dbReference>
<dbReference type="Gene3D" id="3.30.9.10">
    <property type="entry name" value="D-Amino Acid Oxidase, subunit A, domain 2"/>
    <property type="match status" value="1"/>
</dbReference>
<dbReference type="Proteomes" id="UP001142592">
    <property type="component" value="Unassembled WGS sequence"/>
</dbReference>
<keyword evidence="3" id="KW-0560">Oxidoreductase</keyword>
<keyword evidence="1" id="KW-0472">Membrane</keyword>
<evidence type="ECO:0000313" key="3">
    <source>
        <dbReference type="EMBL" id="MCX3264835.1"/>
    </source>
</evidence>